<dbReference type="SUPFAM" id="SSF52833">
    <property type="entry name" value="Thioredoxin-like"/>
    <property type="match status" value="1"/>
</dbReference>
<proteinExistence type="predicted"/>
<evidence type="ECO:0008006" key="3">
    <source>
        <dbReference type="Google" id="ProtNLM"/>
    </source>
</evidence>
<dbReference type="Proteomes" id="UP000283522">
    <property type="component" value="Unassembled WGS sequence"/>
</dbReference>
<dbReference type="Gene3D" id="3.40.30.10">
    <property type="entry name" value="Glutaredoxin"/>
    <property type="match status" value="1"/>
</dbReference>
<dbReference type="AlphaFoldDB" id="A0A418PLI4"/>
<protein>
    <recommendedName>
        <fullName evidence="3">Thioredoxin domain-containing protein</fullName>
    </recommendedName>
</protein>
<organism evidence="1 2">
    <name type="scientific">Algoriphagus lacus</name>
    <dbReference type="NCBI Taxonomy" id="2056311"/>
    <lineage>
        <taxon>Bacteria</taxon>
        <taxon>Pseudomonadati</taxon>
        <taxon>Bacteroidota</taxon>
        <taxon>Cytophagia</taxon>
        <taxon>Cytophagales</taxon>
        <taxon>Cyclobacteriaceae</taxon>
        <taxon>Algoriphagus</taxon>
    </lineage>
</organism>
<feature type="non-terminal residue" evidence="1">
    <location>
        <position position="1"/>
    </location>
</feature>
<comment type="caution">
    <text evidence="1">The sequence shown here is derived from an EMBL/GenBank/DDBJ whole genome shotgun (WGS) entry which is preliminary data.</text>
</comment>
<name>A0A418PLI4_9BACT</name>
<dbReference type="EMBL" id="QXML01000042">
    <property type="protein sequence ID" value="RIW11580.1"/>
    <property type="molecule type" value="Genomic_DNA"/>
</dbReference>
<evidence type="ECO:0000313" key="1">
    <source>
        <dbReference type="EMBL" id="RIW11580.1"/>
    </source>
</evidence>
<evidence type="ECO:0000313" key="2">
    <source>
        <dbReference type="Proteomes" id="UP000283522"/>
    </source>
</evidence>
<reference evidence="1 2" key="1">
    <citation type="submission" date="2018-09" db="EMBL/GenBank/DDBJ databases">
        <authorList>
            <person name="Wang X."/>
            <person name="Du Z."/>
        </authorList>
    </citation>
    <scope>NUCLEOTIDE SEQUENCE [LARGE SCALE GENOMIC DNA]</scope>
    <source>
        <strain evidence="1 2">N3</strain>
    </source>
</reference>
<feature type="non-terminal residue" evidence="1">
    <location>
        <position position="206"/>
    </location>
</feature>
<sequence>LEVYDGRKLIHMDLNNLTYRIHSEIDASTLRFKSLPYIISALKEDLNKNVPVITHNDSTINGKLYFNIEIIGLDTIKKNERVYRFVKVLIDKESYLPIWYRNEQQGFIDGTDMFVNTYSEIHFYDYKINREGLSDLSSYIIPSNFTIEKLKDRKPLLIKGSKAPELNLKEINGQPFSLNRHKGKVILLNFTSISCPHSIESVNMLN</sequence>
<dbReference type="InterPro" id="IPR036249">
    <property type="entry name" value="Thioredoxin-like_sf"/>
</dbReference>
<accession>A0A418PLI4</accession>
<keyword evidence="2" id="KW-1185">Reference proteome</keyword>
<gene>
    <name evidence="1" type="ORF">D0X99_20330</name>
</gene>